<accession>A0AAD9K6W7</accession>
<dbReference type="InterPro" id="IPR013579">
    <property type="entry name" value="FAST_2"/>
</dbReference>
<comment type="caution">
    <text evidence="4">The sequence shown here is derived from an EMBL/GenBank/DDBJ whole genome shotgun (WGS) entry which is preliminary data.</text>
</comment>
<dbReference type="GO" id="GO:0005759">
    <property type="term" value="C:mitochondrial matrix"/>
    <property type="evidence" value="ECO:0007669"/>
    <property type="project" value="TreeGrafter"/>
</dbReference>
<gene>
    <name evidence="4" type="ORF">NP493_1362g00032</name>
</gene>
<evidence type="ECO:0000256" key="1">
    <source>
        <dbReference type="SAM" id="MobiDB-lite"/>
    </source>
</evidence>
<evidence type="ECO:0000259" key="2">
    <source>
        <dbReference type="Pfam" id="PF06743"/>
    </source>
</evidence>
<protein>
    <recommendedName>
        <fullName evidence="6">RAP domain-containing protein</fullName>
    </recommendedName>
</protein>
<reference evidence="4" key="1">
    <citation type="journal article" date="2023" name="Mol. Biol. Evol.">
        <title>Third-Generation Sequencing Reveals the Adaptive Role of the Epigenome in Three Deep-Sea Polychaetes.</title>
        <authorList>
            <person name="Perez M."/>
            <person name="Aroh O."/>
            <person name="Sun Y."/>
            <person name="Lan Y."/>
            <person name="Juniper S.K."/>
            <person name="Young C.R."/>
            <person name="Angers B."/>
            <person name="Qian P.Y."/>
        </authorList>
    </citation>
    <scope>NUCLEOTIDE SEQUENCE</scope>
    <source>
        <strain evidence="4">R07B-5</strain>
    </source>
</reference>
<dbReference type="Pfam" id="PF08368">
    <property type="entry name" value="FAST_2"/>
    <property type="match status" value="1"/>
</dbReference>
<dbReference type="GO" id="GO:0044528">
    <property type="term" value="P:regulation of mitochondrial mRNA stability"/>
    <property type="evidence" value="ECO:0007669"/>
    <property type="project" value="InterPro"/>
</dbReference>
<keyword evidence="5" id="KW-1185">Reference proteome</keyword>
<evidence type="ECO:0000259" key="3">
    <source>
        <dbReference type="Pfam" id="PF08368"/>
    </source>
</evidence>
<dbReference type="InterPro" id="IPR010622">
    <property type="entry name" value="FAST_Leu-rich"/>
</dbReference>
<dbReference type="AlphaFoldDB" id="A0AAD9K6W7"/>
<feature type="compositionally biased region" description="Polar residues" evidence="1">
    <location>
        <begin position="71"/>
        <end position="84"/>
    </location>
</feature>
<feature type="compositionally biased region" description="Polar residues" evidence="1">
    <location>
        <begin position="46"/>
        <end position="59"/>
    </location>
</feature>
<proteinExistence type="predicted"/>
<feature type="region of interest" description="Disordered" evidence="1">
    <location>
        <begin position="45"/>
        <end position="91"/>
    </location>
</feature>
<dbReference type="PANTHER" id="PTHR21228">
    <property type="entry name" value="FAST LEU-RICH DOMAIN-CONTAINING"/>
    <property type="match status" value="1"/>
</dbReference>
<dbReference type="PANTHER" id="PTHR21228:SF69">
    <property type="entry name" value="GH07286P"/>
    <property type="match status" value="1"/>
</dbReference>
<feature type="domain" description="FAST kinase leucine-rich" evidence="2">
    <location>
        <begin position="397"/>
        <end position="466"/>
    </location>
</feature>
<dbReference type="CDD" id="cd23739">
    <property type="entry name" value="TBRG4-like_N"/>
    <property type="match status" value="1"/>
</dbReference>
<dbReference type="EMBL" id="JAODUO010001361">
    <property type="protein sequence ID" value="KAK2165530.1"/>
    <property type="molecule type" value="Genomic_DNA"/>
</dbReference>
<evidence type="ECO:0000313" key="4">
    <source>
        <dbReference type="EMBL" id="KAK2165530.1"/>
    </source>
</evidence>
<evidence type="ECO:0008006" key="6">
    <source>
        <dbReference type="Google" id="ProtNLM"/>
    </source>
</evidence>
<dbReference type="Pfam" id="PF06743">
    <property type="entry name" value="FAST_1"/>
    <property type="match status" value="1"/>
</dbReference>
<evidence type="ECO:0000313" key="5">
    <source>
        <dbReference type="Proteomes" id="UP001209878"/>
    </source>
</evidence>
<dbReference type="GO" id="GO:0003723">
    <property type="term" value="F:RNA binding"/>
    <property type="evidence" value="ECO:0007669"/>
    <property type="project" value="TreeGrafter"/>
</dbReference>
<dbReference type="GO" id="GO:0000963">
    <property type="term" value="P:mitochondrial RNA processing"/>
    <property type="evidence" value="ECO:0007669"/>
    <property type="project" value="TreeGrafter"/>
</dbReference>
<name>A0AAD9K6W7_RIDPI</name>
<organism evidence="4 5">
    <name type="scientific">Ridgeia piscesae</name>
    <name type="common">Tubeworm</name>
    <dbReference type="NCBI Taxonomy" id="27915"/>
    <lineage>
        <taxon>Eukaryota</taxon>
        <taxon>Metazoa</taxon>
        <taxon>Spiralia</taxon>
        <taxon>Lophotrochozoa</taxon>
        <taxon>Annelida</taxon>
        <taxon>Polychaeta</taxon>
        <taxon>Sedentaria</taxon>
        <taxon>Canalipalpata</taxon>
        <taxon>Sabellida</taxon>
        <taxon>Siboglinidae</taxon>
        <taxon>Ridgeia</taxon>
    </lineage>
</organism>
<dbReference type="Proteomes" id="UP001209878">
    <property type="component" value="Unassembled WGS sequence"/>
</dbReference>
<dbReference type="GO" id="GO:0035770">
    <property type="term" value="C:ribonucleoprotein granule"/>
    <property type="evidence" value="ECO:0007669"/>
    <property type="project" value="TreeGrafter"/>
</dbReference>
<feature type="domain" description="FAST kinase-like protein subdomain 2" evidence="3">
    <location>
        <begin position="479"/>
        <end position="562"/>
    </location>
</feature>
<sequence length="624" mass="69877">MMANLYQTSRFARSILCSRLVLPSTQASLTTQTHTQNVVRPAVQPLPTTSNRSLKQRYNTKADGLRHRISHTATTSRRPSSNAASYPELQPPQPNFGQIIAELKSPEAVLDIMNKRPATLEHSSQAVRHMLHLCTDESSKVTAVECEQLLKDARFLRLSDVLHKAVPSLNVSMLLDLIRGLLQMAAQDSYLMTSLETQLRWMMRKMSVSQLLRVIEIHQNHLTTDLRHEIYNEAMISVERRWVEIASAKDVITLMYIVGDKSTKFMSKLEDKALDLCEGMNAKDLYRVLYIMSRHQRRNTPLLRAVTYHLNKGFLNLNTVQLSNLLYACANLNIFNPTLLENISNALLLTPVTGESIHLVSSFLQSLSILRWRHTGVLDGLAETLLANVSVVKTSDVLSLLLTCASLDYLPPALARELQVLLKTVEDVRMTDPRSWLDAVWCCAVLGNCDSNMAASILAGDFLNLLKEKSLSSLVPVQLRLQNINTVAKYELTNYTGPLLPDDCLELHKMPVRNKRPLLLAVIGTLANMATTEKYLKVDVPSPTGYIIDVEMLVNGKGELQPIVDYQNGNEGTTAVPPNFHRVVLKLLDFPDMTLCTTRPTGLNAMAIRHLQSTGFKVVQITHT</sequence>
<dbReference type="InterPro" id="IPR050870">
    <property type="entry name" value="FAST_kinase"/>
</dbReference>